<keyword evidence="1" id="KW-0472">Membrane</keyword>
<comment type="caution">
    <text evidence="2">The sequence shown here is derived from an EMBL/GenBank/DDBJ whole genome shotgun (WGS) entry which is preliminary data.</text>
</comment>
<evidence type="ECO:0000313" key="2">
    <source>
        <dbReference type="EMBL" id="TNV86062.1"/>
    </source>
</evidence>
<feature type="transmembrane region" description="Helical" evidence="1">
    <location>
        <begin position="1021"/>
        <end position="1039"/>
    </location>
</feature>
<accession>A0A8J8P179</accession>
<proteinExistence type="predicted"/>
<dbReference type="PANTHER" id="PTHR11319:SF35">
    <property type="entry name" value="OUTER MEMBRANE PROTEIN PMPC-RELATED"/>
    <property type="match status" value="1"/>
</dbReference>
<evidence type="ECO:0000313" key="3">
    <source>
        <dbReference type="Proteomes" id="UP000785679"/>
    </source>
</evidence>
<sequence length="1232" mass="138026">MHQYLVAVGGTSDQSLHGFTDLPAGTQVPFIAVYRAEDMVLTWAKAYYLPDYAFSKVAASLSAETFAATTSKVGPSAELENFAIFVNYTTGDEMSVIAYPYFPSYEVLLFGETNLYLANLVSSSFLIVTSQGVSLVGYNQPSFFHFSRVSMFQYRAFIWQNDIDGLDVTSVEIQNKGGIWIQTACAPYQGGNCLPQFAVTSQLGWMMNEDIYFVTRCTLYPNTILVTFIQFLYTEQIAAMPLGMMHNIDNTWAVINLSLRAKLIILYSCTVDGQMFISQFNIYDGSIQITPLMQPGMSGSLRVKFLTAEKIFMGFRQTKKLSFLSGGAEFQSGHTFGSIFSFQPAFIDYCYDQSPISAPVLNEIISSEPNFQMYTSLIDISCPFLGYAITSFKAQSGSRISQVNDISMTSLLKIDSVCPPPLQKNDFNSVDQTFNLVVTDSVIIQGLDQYLLATQCQGQIIFDTFINGVQAELDSSFQLDPFLSLIVVDIFIKTGVYSMKLVPQYVPTVIQGTYYSLKLDIIKNSGPPLFEEELQQSLEINQGDTLNLMLPQINDPDEDKFQIRLRQQPIFVNWGQNQSQIRVQPQRNTPANDYEIIVELSDMNKGIRLKKAYTFTIKVTELIRSNTSSNEIKKGSEEIEQREIEEFSSNIQKDGKPITVKIHSIDSYGIAKIKFGSMDEKLMAKISKDKFIMYRIPRGDSYGDEPAERLNYDILEFQGQTLIVNLKFEDSLSVSTFQNQDYLQLFNKQLIANNKDSLEYIPKGLLDEATIPPQISEGLQAFMQELKGSVTTASITIITSNFLINLVLSSSLSYLWGALNVLQSLTILSLMSLSVPGPARVVLLVAMQLSQMDILPADDIYDATLTFEADEPVNEFFDQGGYQSTSSIRNLGSSYLYGLLVLGVGIFILIGKSLHSKLNARIQRIISKVQDSVCYNFFIRFVLQSYQQFALVALINITHLQMIKSGDALSALATPLLASIVLLAPPTTYFLLKKSSNPTFPQKFGSLSEGLRTNTSMAQHWSIVFMLKRLITVLVIICLREHTVFQLQILTFISLLYQLAVIQYRPLESPADNKLEIFNELTVSCCLYSYMLLTDFLQSPSARMAAGWGLTATILGNIGVNMTISAYQSVLQIKFKYQFIKRSLKAFFSKVSSRTSKDSVVSMKPLSNPQDQAVANLTLLHSQEDTLLKHTSNTLLSHTRNATTSSELQPEAKQIVYRRKPPANWQMKEVNA</sequence>
<dbReference type="PANTHER" id="PTHR11319">
    <property type="entry name" value="G PROTEIN-COUPLED RECEPTOR-RELATED"/>
    <property type="match status" value="1"/>
</dbReference>
<organism evidence="2 3">
    <name type="scientific">Halteria grandinella</name>
    <dbReference type="NCBI Taxonomy" id="5974"/>
    <lineage>
        <taxon>Eukaryota</taxon>
        <taxon>Sar</taxon>
        <taxon>Alveolata</taxon>
        <taxon>Ciliophora</taxon>
        <taxon>Intramacronucleata</taxon>
        <taxon>Spirotrichea</taxon>
        <taxon>Stichotrichia</taxon>
        <taxon>Sporadotrichida</taxon>
        <taxon>Halteriidae</taxon>
        <taxon>Halteria</taxon>
    </lineage>
</organism>
<evidence type="ECO:0000256" key="1">
    <source>
        <dbReference type="SAM" id="Phobius"/>
    </source>
</evidence>
<dbReference type="Proteomes" id="UP000785679">
    <property type="component" value="Unassembled WGS sequence"/>
</dbReference>
<gene>
    <name evidence="2" type="ORF">FGO68_gene6948</name>
</gene>
<feature type="transmembrane region" description="Helical" evidence="1">
    <location>
        <begin position="969"/>
        <end position="992"/>
    </location>
</feature>
<evidence type="ECO:0008006" key="4">
    <source>
        <dbReference type="Google" id="ProtNLM"/>
    </source>
</evidence>
<keyword evidence="3" id="KW-1185">Reference proteome</keyword>
<dbReference type="EMBL" id="RRYP01001345">
    <property type="protein sequence ID" value="TNV86062.1"/>
    <property type="molecule type" value="Genomic_DNA"/>
</dbReference>
<protein>
    <recommendedName>
        <fullName evidence="4">TRP C-terminal domain-containing protein</fullName>
    </recommendedName>
</protein>
<feature type="transmembrane region" description="Helical" evidence="1">
    <location>
        <begin position="1105"/>
        <end position="1127"/>
    </location>
</feature>
<feature type="transmembrane region" description="Helical" evidence="1">
    <location>
        <begin position="895"/>
        <end position="914"/>
    </location>
</feature>
<keyword evidence="1" id="KW-0812">Transmembrane</keyword>
<reference evidence="2" key="1">
    <citation type="submission" date="2019-06" db="EMBL/GenBank/DDBJ databases">
        <authorList>
            <person name="Zheng W."/>
        </authorList>
    </citation>
    <scope>NUCLEOTIDE SEQUENCE</scope>
    <source>
        <strain evidence="2">QDHG01</strain>
    </source>
</reference>
<feature type="transmembrane region" description="Helical" evidence="1">
    <location>
        <begin position="1045"/>
        <end position="1065"/>
    </location>
</feature>
<name>A0A8J8P179_HALGN</name>
<keyword evidence="1" id="KW-1133">Transmembrane helix</keyword>
<dbReference type="AlphaFoldDB" id="A0A8J8P179"/>